<dbReference type="RefSeq" id="WP_285323141.1">
    <property type="nucleotide sequence ID" value="NZ_JARGCK010000002.1"/>
</dbReference>
<dbReference type="AlphaFoldDB" id="A0AAW7AGK2"/>
<dbReference type="Proteomes" id="UP001174037">
    <property type="component" value="Unassembled WGS sequence"/>
</dbReference>
<evidence type="ECO:0008006" key="3">
    <source>
        <dbReference type="Google" id="ProtNLM"/>
    </source>
</evidence>
<organism evidence="1 2">
    <name type="scientific">Staphylococcus equorum</name>
    <dbReference type="NCBI Taxonomy" id="246432"/>
    <lineage>
        <taxon>Bacteria</taxon>
        <taxon>Bacillati</taxon>
        <taxon>Bacillota</taxon>
        <taxon>Bacilli</taxon>
        <taxon>Bacillales</taxon>
        <taxon>Staphylococcaceae</taxon>
        <taxon>Staphylococcus</taxon>
    </lineage>
</organism>
<reference evidence="1" key="1">
    <citation type="journal article" date="2023" name="Int. J. Mol. Sci.">
        <title>Antibiotic Resistance/Susceptibility Profiles of Staphylococcus equorum Strains from Cheese, and Genome Analysis for Antibiotic Resistance Genes.</title>
        <authorList>
            <person name="Vazquez L."/>
            <person name="Srednik M.E."/>
            <person name="Rodriguez J."/>
            <person name="Florez A.B."/>
            <person name="Mayo B."/>
        </authorList>
    </citation>
    <scope>NUCLEOTIDE SEQUENCE</scope>
    <source>
        <strain evidence="1">5A3I</strain>
    </source>
</reference>
<proteinExistence type="predicted"/>
<comment type="caution">
    <text evidence="1">The sequence shown here is derived from an EMBL/GenBank/DDBJ whole genome shotgun (WGS) entry which is preliminary data.</text>
</comment>
<protein>
    <recommendedName>
        <fullName evidence="3">YozE SAM-like domain-containing protein</fullName>
    </recommendedName>
</protein>
<evidence type="ECO:0000313" key="2">
    <source>
        <dbReference type="Proteomes" id="UP001174037"/>
    </source>
</evidence>
<evidence type="ECO:0000313" key="1">
    <source>
        <dbReference type="EMBL" id="MDK9865294.1"/>
    </source>
</evidence>
<sequence>MEKVNFRPAEFAAAYIQTLPHSRKPNEFGSKVAYESYMNERLELYFENFVDAAFYADNRSKENFDDEN</sequence>
<dbReference type="EMBL" id="JARGCK010000002">
    <property type="protein sequence ID" value="MDK9865294.1"/>
    <property type="molecule type" value="Genomic_DNA"/>
</dbReference>
<accession>A0AAW7AGK2</accession>
<gene>
    <name evidence="1" type="ORF">P1A27_04830</name>
</gene>
<reference evidence="1" key="2">
    <citation type="submission" date="2023-03" db="EMBL/GenBank/DDBJ databases">
        <authorList>
            <person name="Vazquez L."/>
            <person name="Rodriguez J."/>
            <person name="Mayo B."/>
            <person name="Florez A.B."/>
        </authorList>
    </citation>
    <scope>NUCLEOTIDE SEQUENCE</scope>
    <source>
        <strain evidence="1">5A3I</strain>
    </source>
</reference>
<name>A0AAW7AGK2_9STAP</name>